<dbReference type="Pfam" id="PF01381">
    <property type="entry name" value="HTH_3"/>
    <property type="match status" value="1"/>
</dbReference>
<comment type="caution">
    <text evidence="3">The sequence shown here is derived from an EMBL/GenBank/DDBJ whole genome shotgun (WGS) entry which is preliminary data.</text>
</comment>
<protein>
    <recommendedName>
        <fullName evidence="2">HTH cro/C1-type domain-containing protein</fullName>
    </recommendedName>
</protein>
<sequence>MAVGNSKLKNNLRKCRFETGEISQQGLANAVGVTRLTIHSIETGKFNPSVLLALKIAIFFNKQVEEIFFIPEEK</sequence>
<dbReference type="InterPro" id="IPR010982">
    <property type="entry name" value="Lambda_DNA-bd_dom_sf"/>
</dbReference>
<evidence type="ECO:0000256" key="1">
    <source>
        <dbReference type="ARBA" id="ARBA00023125"/>
    </source>
</evidence>
<dbReference type="CDD" id="cd00093">
    <property type="entry name" value="HTH_XRE"/>
    <property type="match status" value="1"/>
</dbReference>
<dbReference type="PROSITE" id="PS50943">
    <property type="entry name" value="HTH_CROC1"/>
    <property type="match status" value="1"/>
</dbReference>
<dbReference type="SMART" id="SM00530">
    <property type="entry name" value="HTH_XRE"/>
    <property type="match status" value="1"/>
</dbReference>
<dbReference type="PANTHER" id="PTHR46558:SF11">
    <property type="entry name" value="HTH-TYPE TRANSCRIPTIONAL REGULATOR XRE"/>
    <property type="match status" value="1"/>
</dbReference>
<dbReference type="InterPro" id="IPR001387">
    <property type="entry name" value="Cro/C1-type_HTH"/>
</dbReference>
<dbReference type="EMBL" id="BARW01015698">
    <property type="protein sequence ID" value="GAI97852.1"/>
    <property type="molecule type" value="Genomic_DNA"/>
</dbReference>
<gene>
    <name evidence="3" type="ORF">S12H4_27493</name>
</gene>
<dbReference type="AlphaFoldDB" id="X1SXQ2"/>
<organism evidence="3">
    <name type="scientific">marine sediment metagenome</name>
    <dbReference type="NCBI Taxonomy" id="412755"/>
    <lineage>
        <taxon>unclassified sequences</taxon>
        <taxon>metagenomes</taxon>
        <taxon>ecological metagenomes</taxon>
    </lineage>
</organism>
<evidence type="ECO:0000259" key="2">
    <source>
        <dbReference type="PROSITE" id="PS50943"/>
    </source>
</evidence>
<dbReference type="GO" id="GO:0003677">
    <property type="term" value="F:DNA binding"/>
    <property type="evidence" value="ECO:0007669"/>
    <property type="project" value="UniProtKB-KW"/>
</dbReference>
<evidence type="ECO:0000313" key="3">
    <source>
        <dbReference type="EMBL" id="GAI97852.1"/>
    </source>
</evidence>
<reference evidence="3" key="1">
    <citation type="journal article" date="2014" name="Front. Microbiol.">
        <title>High frequency of phylogenetically diverse reductive dehalogenase-homologous genes in deep subseafloor sedimentary metagenomes.</title>
        <authorList>
            <person name="Kawai M."/>
            <person name="Futagami T."/>
            <person name="Toyoda A."/>
            <person name="Takaki Y."/>
            <person name="Nishi S."/>
            <person name="Hori S."/>
            <person name="Arai W."/>
            <person name="Tsubouchi T."/>
            <person name="Morono Y."/>
            <person name="Uchiyama I."/>
            <person name="Ito T."/>
            <person name="Fujiyama A."/>
            <person name="Inagaki F."/>
            <person name="Takami H."/>
        </authorList>
    </citation>
    <scope>NUCLEOTIDE SEQUENCE</scope>
    <source>
        <strain evidence="3">Expedition CK06-06</strain>
    </source>
</reference>
<dbReference type="PANTHER" id="PTHR46558">
    <property type="entry name" value="TRACRIPTIONAL REGULATORY PROTEIN-RELATED-RELATED"/>
    <property type="match status" value="1"/>
</dbReference>
<dbReference type="SUPFAM" id="SSF47413">
    <property type="entry name" value="lambda repressor-like DNA-binding domains"/>
    <property type="match status" value="1"/>
</dbReference>
<name>X1SXQ2_9ZZZZ</name>
<proteinExistence type="predicted"/>
<feature type="domain" description="HTH cro/C1-type" evidence="2">
    <location>
        <begin position="22"/>
        <end position="67"/>
    </location>
</feature>
<accession>X1SXQ2</accession>
<keyword evidence="1" id="KW-0238">DNA-binding</keyword>
<dbReference type="Gene3D" id="1.10.260.40">
    <property type="entry name" value="lambda repressor-like DNA-binding domains"/>
    <property type="match status" value="1"/>
</dbReference>